<dbReference type="PANTHER" id="PTHR11680">
    <property type="entry name" value="SERINE HYDROXYMETHYLTRANSFERASE"/>
    <property type="match status" value="1"/>
</dbReference>
<dbReference type="Pfam" id="PF00464">
    <property type="entry name" value="SHMT"/>
    <property type="match status" value="1"/>
</dbReference>
<dbReference type="Proteomes" id="UP001476282">
    <property type="component" value="Unassembled WGS sequence"/>
</dbReference>
<gene>
    <name evidence="8 10" type="primary">glyA</name>
    <name evidence="10" type="ORF">Hsar01_02494</name>
</gene>
<comment type="function">
    <text evidence="8">Catalyzes the reversible interconversion of serine and glycine with tetrahydrofolate (THF) serving as the one-carbon carrier. This reaction serves as the major source of one-carbon groups required for the biosynthesis of purines, thymidylate, methionine, and other important biomolecules. Also exhibits THF-independent aldolase activity toward beta-hydroxyamino acids, producing glycine and aldehydes, via a retro-aldol mechanism.</text>
</comment>
<comment type="catalytic activity">
    <reaction evidence="8">
        <text>(6R)-5,10-methylene-5,6,7,8-tetrahydrofolate + glycine + H2O = (6S)-5,6,7,8-tetrahydrofolate + L-serine</text>
        <dbReference type="Rhea" id="RHEA:15481"/>
        <dbReference type="ChEBI" id="CHEBI:15377"/>
        <dbReference type="ChEBI" id="CHEBI:15636"/>
        <dbReference type="ChEBI" id="CHEBI:33384"/>
        <dbReference type="ChEBI" id="CHEBI:57305"/>
        <dbReference type="ChEBI" id="CHEBI:57453"/>
        <dbReference type="EC" id="2.1.2.1"/>
    </reaction>
</comment>
<dbReference type="InterPro" id="IPR036569">
    <property type="entry name" value="RpiB_LacA_LacB_sf"/>
</dbReference>
<keyword evidence="7" id="KW-0413">Isomerase</keyword>
<keyword evidence="5 8" id="KW-0808">Transferase</keyword>
<dbReference type="InterPro" id="IPR039429">
    <property type="entry name" value="SHMT-like_dom"/>
</dbReference>
<keyword evidence="6 8" id="KW-0663">Pyridoxal phosphate</keyword>
<evidence type="ECO:0000313" key="11">
    <source>
        <dbReference type="Proteomes" id="UP001476282"/>
    </source>
</evidence>
<comment type="subunit">
    <text evidence="8">Homodimer.</text>
</comment>
<dbReference type="SUPFAM" id="SSF53383">
    <property type="entry name" value="PLP-dependent transferases"/>
    <property type="match status" value="1"/>
</dbReference>
<organism evidence="10 11">
    <name type="scientific">Haloferula sargassicola</name>
    <dbReference type="NCBI Taxonomy" id="490096"/>
    <lineage>
        <taxon>Bacteria</taxon>
        <taxon>Pseudomonadati</taxon>
        <taxon>Verrucomicrobiota</taxon>
        <taxon>Verrucomicrobiia</taxon>
        <taxon>Verrucomicrobiales</taxon>
        <taxon>Verrucomicrobiaceae</taxon>
        <taxon>Haloferula</taxon>
    </lineage>
</organism>
<comment type="caution">
    <text evidence="10">The sequence shown here is derived from an EMBL/GenBank/DDBJ whole genome shotgun (WGS) entry which is preliminary data.</text>
</comment>
<dbReference type="NCBIfam" id="NF004051">
    <property type="entry name" value="PRK05571.1"/>
    <property type="match status" value="1"/>
</dbReference>
<feature type="binding site" evidence="8">
    <location>
        <position position="386"/>
    </location>
    <ligand>
        <name>(6S)-5,6,7,8-tetrahydrofolate</name>
        <dbReference type="ChEBI" id="CHEBI:57453"/>
    </ligand>
</feature>
<evidence type="ECO:0000256" key="2">
    <source>
        <dbReference type="ARBA" id="ARBA00006376"/>
    </source>
</evidence>
<sequence>MSEKTMNIAVGADHGGVELKEALVAYLKEKGHQVTDFGTHGSESVDYSDFANLVGRAVSDFTHDRGILCCTSGVGVCMAANRFEHVRGANVRTVEETVITRQHNDANVLCLGGKVVDIETGKAMVDAFLATEFEGGRHERRICKASGSRIAENDPEIYAAIVDEEKRQRFNIELIASENFASPAVMEAQGSVLTNKYAEGYPGKRWYGGCENVDVVESLAIERAKKLFGAEHANVQPHSGSQANTAVYFSVLKPGDKILTMDLAHGGHLTHGHKANFSGRFYDVTHYGVSEKDERIDYDHLAELARETKPALITCGASAYSRIIDFERMSAIAKEVGAYLFVDMAHIAGLVAAGVHPNPVPHADFVTSTTHKSLRGPRGGIILCKEEFAKKIDSQVFPGIQGGPLMHVIAAKAVCFGEALKPEFKAYQQQVVTNIQTLAARLTEHGYRIVSGGSDNHLMMVDLRPKNLNGSEASTSLDEAGITVNKNSIPFDTGTPMKPSGIRIGTPAVTTRGMKEDDIVKVADFIDEALKNVGNEQALHAIRDRVHDFMRAFPMPM</sequence>
<comment type="subcellular location">
    <subcellularLocation>
        <location evidence="8">Cytoplasm</location>
    </subcellularLocation>
</comment>
<dbReference type="InterPro" id="IPR004785">
    <property type="entry name" value="RpiB"/>
</dbReference>
<comment type="pathway">
    <text evidence="8">One-carbon metabolism; tetrahydrofolate interconversion.</text>
</comment>
<dbReference type="PANTHER" id="PTHR11680:SF35">
    <property type="entry name" value="SERINE HYDROXYMETHYLTRANSFERASE 1"/>
    <property type="match status" value="1"/>
</dbReference>
<reference evidence="10 11" key="1">
    <citation type="submission" date="2024-02" db="EMBL/GenBank/DDBJ databases">
        <title>Haloferula sargassicola NBRC 104335.</title>
        <authorList>
            <person name="Ichikawa N."/>
            <person name="Katano-Makiyama Y."/>
            <person name="Hidaka K."/>
        </authorList>
    </citation>
    <scope>NUCLEOTIDE SEQUENCE [LARGE SCALE GENOMIC DNA]</scope>
    <source>
        <strain evidence="10 11">NBRC 104335</strain>
    </source>
</reference>
<dbReference type="InterPro" id="IPR003500">
    <property type="entry name" value="RpiB_LacA_LacB"/>
</dbReference>
<dbReference type="EC" id="2.1.2.1" evidence="8"/>
<evidence type="ECO:0000256" key="1">
    <source>
        <dbReference type="ARBA" id="ARBA00001933"/>
    </source>
</evidence>
<evidence type="ECO:0000256" key="4">
    <source>
        <dbReference type="ARBA" id="ARBA00022563"/>
    </source>
</evidence>
<name>A0ABP9UPK1_9BACT</name>
<dbReference type="NCBIfam" id="NF000586">
    <property type="entry name" value="PRK00011.1"/>
    <property type="match status" value="1"/>
</dbReference>
<comment type="caution">
    <text evidence="8">Lacks conserved residue(s) required for the propagation of feature annotation.</text>
</comment>
<keyword evidence="11" id="KW-1185">Reference proteome</keyword>
<keyword evidence="8" id="KW-0028">Amino-acid biosynthesis</keyword>
<evidence type="ECO:0000256" key="8">
    <source>
        <dbReference type="HAMAP-Rule" id="MF_00051"/>
    </source>
</evidence>
<dbReference type="NCBIfam" id="TIGR00689">
    <property type="entry name" value="rpiB_lacA_lacB"/>
    <property type="match status" value="1"/>
</dbReference>
<dbReference type="CDD" id="cd00378">
    <property type="entry name" value="SHMT"/>
    <property type="match status" value="1"/>
</dbReference>
<accession>A0ABP9UPK1</accession>
<dbReference type="EMBL" id="BAABRI010000013">
    <property type="protein sequence ID" value="GAA5483264.1"/>
    <property type="molecule type" value="Genomic_DNA"/>
</dbReference>
<feature type="modified residue" description="N6-(pyridoxal phosphate)lysine" evidence="8">
    <location>
        <position position="372"/>
    </location>
</feature>
<comment type="cofactor">
    <cofactor evidence="1 8">
        <name>pyridoxal 5'-phosphate</name>
        <dbReference type="ChEBI" id="CHEBI:597326"/>
    </cofactor>
</comment>
<dbReference type="Gene3D" id="3.90.1150.10">
    <property type="entry name" value="Aspartate Aminotransferase, domain 1"/>
    <property type="match status" value="1"/>
</dbReference>
<dbReference type="RefSeq" id="WP_353567379.1">
    <property type="nucleotide sequence ID" value="NZ_BAABRI010000013.1"/>
</dbReference>
<dbReference type="Pfam" id="PF02502">
    <property type="entry name" value="LacAB_rpiB"/>
    <property type="match status" value="1"/>
</dbReference>
<comment type="pathway">
    <text evidence="8">Amino-acid biosynthesis; glycine biosynthesis; glycine from L-serine: step 1/1.</text>
</comment>
<dbReference type="PROSITE" id="PS00096">
    <property type="entry name" value="SHMT"/>
    <property type="match status" value="1"/>
</dbReference>
<evidence type="ECO:0000256" key="7">
    <source>
        <dbReference type="ARBA" id="ARBA00023235"/>
    </source>
</evidence>
<dbReference type="InterPro" id="IPR019798">
    <property type="entry name" value="Ser_HO-MeTrfase_PLP_BS"/>
</dbReference>
<dbReference type="Gene3D" id="3.40.640.10">
    <property type="entry name" value="Type I PLP-dependent aspartate aminotransferase-like (Major domain)"/>
    <property type="match status" value="1"/>
</dbReference>
<evidence type="ECO:0000313" key="10">
    <source>
        <dbReference type="EMBL" id="GAA5483264.1"/>
    </source>
</evidence>
<dbReference type="InterPro" id="IPR015421">
    <property type="entry name" value="PyrdxlP-dep_Trfase_major"/>
</dbReference>
<evidence type="ECO:0000259" key="9">
    <source>
        <dbReference type="Pfam" id="PF00464"/>
    </source>
</evidence>
<proteinExistence type="inferred from homology"/>
<feature type="binding site" evidence="8">
    <location>
        <begin position="267"/>
        <end position="269"/>
    </location>
    <ligand>
        <name>(6S)-5,6,7,8-tetrahydrofolate</name>
        <dbReference type="ChEBI" id="CHEBI:57453"/>
    </ligand>
</feature>
<dbReference type="InterPro" id="IPR015424">
    <property type="entry name" value="PyrdxlP-dep_Trfase"/>
</dbReference>
<dbReference type="InterPro" id="IPR015422">
    <property type="entry name" value="PyrdxlP-dep_Trfase_small"/>
</dbReference>
<dbReference type="HAMAP" id="MF_00051">
    <property type="entry name" value="SHMT"/>
    <property type="match status" value="1"/>
</dbReference>
<dbReference type="Gene3D" id="3.40.1400.10">
    <property type="entry name" value="Sugar-phosphate isomerase, RpiB/LacA/LacB"/>
    <property type="match status" value="1"/>
</dbReference>
<protein>
    <recommendedName>
        <fullName evidence="8">Serine hydroxymethyltransferase</fullName>
        <shortName evidence="8">SHMT</shortName>
        <shortName evidence="8">Serine methylase</shortName>
        <ecNumber evidence="8">2.1.2.1</ecNumber>
    </recommendedName>
</protein>
<dbReference type="NCBIfam" id="TIGR01120">
    <property type="entry name" value="rpiB"/>
    <property type="match status" value="1"/>
</dbReference>
<keyword evidence="4 8" id="KW-0554">One-carbon metabolism</keyword>
<feature type="domain" description="Serine hydroxymethyltransferase-like" evidence="9">
    <location>
        <begin position="151"/>
        <end position="526"/>
    </location>
</feature>
<comment type="similarity">
    <text evidence="2 8">Belongs to the SHMT family.</text>
</comment>
<evidence type="ECO:0000256" key="3">
    <source>
        <dbReference type="ARBA" id="ARBA00008754"/>
    </source>
</evidence>
<comment type="similarity">
    <text evidence="3">Belongs to the LacAB/RpiB family.</text>
</comment>
<evidence type="ECO:0000256" key="5">
    <source>
        <dbReference type="ARBA" id="ARBA00022679"/>
    </source>
</evidence>
<feature type="site" description="Plays an important role in substrate specificity" evidence="8">
    <location>
        <position position="371"/>
    </location>
</feature>
<evidence type="ECO:0000256" key="6">
    <source>
        <dbReference type="ARBA" id="ARBA00022898"/>
    </source>
</evidence>
<keyword evidence="8" id="KW-0963">Cytoplasm</keyword>
<feature type="binding site" evidence="8">
    <location>
        <position position="263"/>
    </location>
    <ligand>
        <name>(6S)-5,6,7,8-tetrahydrofolate</name>
        <dbReference type="ChEBI" id="CHEBI:57453"/>
    </ligand>
</feature>
<dbReference type="SUPFAM" id="SSF89623">
    <property type="entry name" value="Ribose/Galactose isomerase RpiB/AlsB"/>
    <property type="match status" value="1"/>
</dbReference>
<dbReference type="InterPro" id="IPR049943">
    <property type="entry name" value="Ser_HO-MeTrfase-like"/>
</dbReference>
<dbReference type="InterPro" id="IPR001085">
    <property type="entry name" value="Ser_HO-MeTrfase"/>
</dbReference>